<comment type="caution">
    <text evidence="2">The sequence shown here is derived from an EMBL/GenBank/DDBJ whole genome shotgun (WGS) entry which is preliminary data.</text>
</comment>
<feature type="transmembrane region" description="Helical" evidence="1">
    <location>
        <begin position="72"/>
        <end position="93"/>
    </location>
</feature>
<reference evidence="2" key="2">
    <citation type="journal article" date="2021" name="PeerJ">
        <title>Extensive microbial diversity within the chicken gut microbiome revealed by metagenomics and culture.</title>
        <authorList>
            <person name="Gilroy R."/>
            <person name="Ravi A."/>
            <person name="Getino M."/>
            <person name="Pursley I."/>
            <person name="Horton D.L."/>
            <person name="Alikhan N.F."/>
            <person name="Baker D."/>
            <person name="Gharbi K."/>
            <person name="Hall N."/>
            <person name="Watson M."/>
            <person name="Adriaenssens E.M."/>
            <person name="Foster-Nyarko E."/>
            <person name="Jarju S."/>
            <person name="Secka A."/>
            <person name="Antonio M."/>
            <person name="Oren A."/>
            <person name="Chaudhuri R.R."/>
            <person name="La Ragione R."/>
            <person name="Hildebrand F."/>
            <person name="Pallen M.J."/>
        </authorList>
    </citation>
    <scope>NUCLEOTIDE SEQUENCE</scope>
    <source>
        <strain evidence="2">CHK176-6737</strain>
    </source>
</reference>
<organism evidence="2 3">
    <name type="scientific">Candidatus Scybalenecus merdavium</name>
    <dbReference type="NCBI Taxonomy" id="2840939"/>
    <lineage>
        <taxon>Bacteria</taxon>
        <taxon>Bacillati</taxon>
        <taxon>Bacillota</taxon>
        <taxon>Clostridia</taxon>
        <taxon>Eubacteriales</taxon>
        <taxon>Oscillospiraceae</taxon>
        <taxon>Oscillospiraceae incertae sedis</taxon>
        <taxon>Candidatus Scybalenecus</taxon>
    </lineage>
</organism>
<evidence type="ECO:0000313" key="2">
    <source>
        <dbReference type="EMBL" id="HIU68455.1"/>
    </source>
</evidence>
<gene>
    <name evidence="2" type="ORF">IAD23_00675</name>
</gene>
<keyword evidence="1" id="KW-1133">Transmembrane helix</keyword>
<proteinExistence type="predicted"/>
<keyword evidence="1" id="KW-0812">Transmembrane</keyword>
<sequence length="259" mass="28306">MKKTNQESLQRTIDSGLENLSTDEIRAMIDRETAKAPDEIDMDYIDLCFALLTAKENGQGSKKIRLKKPVKILLAAAIAAALLVSVITVSGALHLNIPESVAKLENGNAEVDTALENADTTADSYQLTDTSLAGQLAEMGISPVTFPEVITKNDCAIISVENITNTANISTDALVQFTYQDIPGTLLIEQFRSDSSFRGEQHIIVNILSGKTVKANGMDILVFEREDDCILEYKDRNTLYTVYLDGDLNAAVKFAKSIR</sequence>
<evidence type="ECO:0008006" key="4">
    <source>
        <dbReference type="Google" id="ProtNLM"/>
    </source>
</evidence>
<dbReference type="EMBL" id="DVNM01000003">
    <property type="protein sequence ID" value="HIU68455.1"/>
    <property type="molecule type" value="Genomic_DNA"/>
</dbReference>
<reference evidence="2" key="1">
    <citation type="submission" date="2020-10" db="EMBL/GenBank/DDBJ databases">
        <authorList>
            <person name="Gilroy R."/>
        </authorList>
    </citation>
    <scope>NUCLEOTIDE SEQUENCE</scope>
    <source>
        <strain evidence="2">CHK176-6737</strain>
    </source>
</reference>
<evidence type="ECO:0000256" key="1">
    <source>
        <dbReference type="SAM" id="Phobius"/>
    </source>
</evidence>
<keyword evidence="1" id="KW-0472">Membrane</keyword>
<name>A0A9D1MTI3_9FIRM</name>
<accession>A0A9D1MTI3</accession>
<evidence type="ECO:0000313" key="3">
    <source>
        <dbReference type="Proteomes" id="UP000824125"/>
    </source>
</evidence>
<protein>
    <recommendedName>
        <fullName evidence="4">DUF4367 domain-containing protein</fullName>
    </recommendedName>
</protein>
<dbReference type="Proteomes" id="UP000824125">
    <property type="component" value="Unassembled WGS sequence"/>
</dbReference>
<dbReference type="AlphaFoldDB" id="A0A9D1MTI3"/>